<dbReference type="Proteomes" id="UP000004994">
    <property type="component" value="Chromosome 11"/>
</dbReference>
<protein>
    <recommendedName>
        <fullName evidence="3">Reverse transcriptase Ty1/copia-type domain-containing protein</fullName>
    </recommendedName>
</protein>
<evidence type="ECO:0008006" key="3">
    <source>
        <dbReference type="Google" id="ProtNLM"/>
    </source>
</evidence>
<sequence>MFIYQKKYTLDILSESGLLGAKPSIFPIEQNHKLKLENFMHRPKEKHWEEAFHVLRYLKGNPVQGVLLRDDSNLLLKSYCYYDYEIFP</sequence>
<proteinExistence type="predicted"/>
<evidence type="ECO:0000313" key="2">
    <source>
        <dbReference type="Proteomes" id="UP000004994"/>
    </source>
</evidence>
<dbReference type="Gramene" id="Solyc11g050775.1.1">
    <property type="protein sequence ID" value="Solyc11g050775.1.1"/>
    <property type="gene ID" value="Solyc11g050775.1"/>
</dbReference>
<dbReference type="PANTHER" id="PTHR11439">
    <property type="entry name" value="GAG-POL-RELATED RETROTRANSPOSON"/>
    <property type="match status" value="1"/>
</dbReference>
<organism evidence="1">
    <name type="scientific">Solanum lycopersicum</name>
    <name type="common">Tomato</name>
    <name type="synonym">Lycopersicon esculentum</name>
    <dbReference type="NCBI Taxonomy" id="4081"/>
    <lineage>
        <taxon>Eukaryota</taxon>
        <taxon>Viridiplantae</taxon>
        <taxon>Streptophyta</taxon>
        <taxon>Embryophyta</taxon>
        <taxon>Tracheophyta</taxon>
        <taxon>Spermatophyta</taxon>
        <taxon>Magnoliopsida</taxon>
        <taxon>eudicotyledons</taxon>
        <taxon>Gunneridae</taxon>
        <taxon>Pentapetalae</taxon>
        <taxon>asterids</taxon>
        <taxon>lamiids</taxon>
        <taxon>Solanales</taxon>
        <taxon>Solanaceae</taxon>
        <taxon>Solanoideae</taxon>
        <taxon>Solaneae</taxon>
        <taxon>Solanum</taxon>
        <taxon>Solanum subgen. Lycopersicon</taxon>
    </lineage>
</organism>
<accession>A0A3Q7IX78</accession>
<reference evidence="1" key="2">
    <citation type="submission" date="2019-01" db="UniProtKB">
        <authorList>
            <consortium name="EnsemblPlants"/>
        </authorList>
    </citation>
    <scope>IDENTIFICATION</scope>
    <source>
        <strain evidence="1">cv. Heinz 1706</strain>
    </source>
</reference>
<dbReference type="PANTHER" id="PTHR11439:SF511">
    <property type="match status" value="1"/>
</dbReference>
<name>A0A3Q7IX78_SOLLC</name>
<dbReference type="EnsemblPlants" id="Solyc11g050775.1.1">
    <property type="protein sequence ID" value="Solyc11g050775.1.1"/>
    <property type="gene ID" value="Solyc11g050775.1"/>
</dbReference>
<evidence type="ECO:0000313" key="1">
    <source>
        <dbReference type="EnsemblPlants" id="Solyc11g050775.1.1"/>
    </source>
</evidence>
<dbReference type="AlphaFoldDB" id="A0A3Q7IX78"/>
<reference evidence="1" key="1">
    <citation type="journal article" date="2012" name="Nature">
        <title>The tomato genome sequence provides insights into fleshy fruit evolution.</title>
        <authorList>
            <consortium name="Tomato Genome Consortium"/>
        </authorList>
    </citation>
    <scope>NUCLEOTIDE SEQUENCE [LARGE SCALE GENOMIC DNA]</scope>
    <source>
        <strain evidence="1">cv. Heinz 1706</strain>
    </source>
</reference>
<keyword evidence="2" id="KW-1185">Reference proteome</keyword>
<dbReference type="InParanoid" id="A0A3Q7IX78"/>